<keyword evidence="4" id="KW-1185">Reference proteome</keyword>
<dbReference type="Proteomes" id="UP000198348">
    <property type="component" value="Unassembled WGS sequence"/>
</dbReference>
<accession>A0A238V2B4</accession>
<keyword evidence="2" id="KW-0812">Transmembrane</keyword>
<name>A0A238V2B4_9PSEU</name>
<reference evidence="3 4" key="1">
    <citation type="submission" date="2017-06" db="EMBL/GenBank/DDBJ databases">
        <authorList>
            <person name="Kim H.J."/>
            <person name="Triplett B.A."/>
        </authorList>
    </citation>
    <scope>NUCLEOTIDE SEQUENCE [LARGE SCALE GENOMIC DNA]</scope>
    <source>
        <strain evidence="3 4">DSM 45207</strain>
    </source>
</reference>
<protein>
    <submittedName>
        <fullName evidence="3">Uncharacterized protein</fullName>
    </submittedName>
</protein>
<dbReference type="AlphaFoldDB" id="A0A238V2B4"/>
<keyword evidence="2" id="KW-0472">Membrane</keyword>
<feature type="transmembrane region" description="Helical" evidence="2">
    <location>
        <begin position="54"/>
        <end position="71"/>
    </location>
</feature>
<keyword evidence="2" id="KW-1133">Transmembrane helix</keyword>
<evidence type="ECO:0000313" key="3">
    <source>
        <dbReference type="EMBL" id="SNR28291.1"/>
    </source>
</evidence>
<evidence type="ECO:0000256" key="2">
    <source>
        <dbReference type="SAM" id="Phobius"/>
    </source>
</evidence>
<dbReference type="EMBL" id="FZNW01000001">
    <property type="protein sequence ID" value="SNR28291.1"/>
    <property type="molecule type" value="Genomic_DNA"/>
</dbReference>
<evidence type="ECO:0000313" key="4">
    <source>
        <dbReference type="Proteomes" id="UP000198348"/>
    </source>
</evidence>
<proteinExistence type="predicted"/>
<organism evidence="3 4">
    <name type="scientific">Haloechinothrix alba</name>
    <dbReference type="NCBI Taxonomy" id="664784"/>
    <lineage>
        <taxon>Bacteria</taxon>
        <taxon>Bacillati</taxon>
        <taxon>Actinomycetota</taxon>
        <taxon>Actinomycetes</taxon>
        <taxon>Pseudonocardiales</taxon>
        <taxon>Pseudonocardiaceae</taxon>
        <taxon>Haloechinothrix</taxon>
    </lineage>
</organism>
<gene>
    <name evidence="3" type="ORF">SAMN06265360_101194</name>
</gene>
<feature type="transmembrane region" description="Helical" evidence="2">
    <location>
        <begin position="78"/>
        <end position="100"/>
    </location>
</feature>
<feature type="region of interest" description="Disordered" evidence="1">
    <location>
        <begin position="1"/>
        <end position="24"/>
    </location>
</feature>
<feature type="transmembrane region" description="Helical" evidence="2">
    <location>
        <begin position="112"/>
        <end position="139"/>
    </location>
</feature>
<sequence>MPRSPRPDAYAGRVGRGQAEHTSGGIRRPLLAASAATLAASAHAAGGGGLPDASITVVLLGLIAWVAASLADRVRGVSGALVILGAAQLAMHVGLTLLAGHSGHVTGFDPRAMLAAHVVATVLTALLLPGAAHGLAVALSGLRGLLPVAIPPVPPLPPARGRPAVVTPAGPRPIVEVHFRKVCTRRGPPVRS</sequence>
<evidence type="ECO:0000256" key="1">
    <source>
        <dbReference type="SAM" id="MobiDB-lite"/>
    </source>
</evidence>